<dbReference type="PATRIC" id="fig|1408103.3.peg.3541"/>
<dbReference type="RefSeq" id="WP_046524755.1">
    <property type="nucleotide sequence ID" value="NZ_LAYY01000018.1"/>
</dbReference>
<reference evidence="2 3" key="1">
    <citation type="submission" date="2015-04" db="EMBL/GenBank/DDBJ databases">
        <title>Taxonomic description and genome sequence of Bacillus campisalis sp. nov., a novel member of the genus Bacillus isolated from solar saltern.</title>
        <authorList>
            <person name="Mathan Kumar R."/>
            <person name="Kaur G."/>
            <person name="Kumar A."/>
            <person name="Singh N.K."/>
            <person name="Kaur N."/>
            <person name="Kumar N."/>
            <person name="Mayilraj S."/>
        </authorList>
    </citation>
    <scope>NUCLEOTIDE SEQUENCE [LARGE SCALE GENOMIC DNA]</scope>
    <source>
        <strain evidence="2 3">SA2-6</strain>
    </source>
</reference>
<dbReference type="Pfam" id="PF01248">
    <property type="entry name" value="Ribosomal_L7Ae"/>
    <property type="match status" value="1"/>
</dbReference>
<accession>A0A0M2SWP2</accession>
<dbReference type="Gene3D" id="3.30.1330.30">
    <property type="match status" value="1"/>
</dbReference>
<feature type="domain" description="Ribosomal protein eL8/eL30/eS12/Gadd45" evidence="1">
    <location>
        <begin position="5"/>
        <end position="80"/>
    </location>
</feature>
<keyword evidence="3" id="KW-1185">Reference proteome</keyword>
<dbReference type="OrthoDB" id="2353623at2"/>
<gene>
    <name evidence="2" type="ORF">WQ57_15895</name>
</gene>
<dbReference type="NCBIfam" id="NF010125">
    <property type="entry name" value="PRK13602.1"/>
    <property type="match status" value="1"/>
</dbReference>
<evidence type="ECO:0000313" key="3">
    <source>
        <dbReference type="Proteomes" id="UP000034166"/>
    </source>
</evidence>
<name>A0A0M2SWP2_9BACI</name>
<dbReference type="InterPro" id="IPR029064">
    <property type="entry name" value="Ribosomal_eL30-like_sf"/>
</dbReference>
<protein>
    <recommendedName>
        <fullName evidence="1">Ribosomal protein eL8/eL30/eS12/Gadd45 domain-containing protein</fullName>
    </recommendedName>
</protein>
<dbReference type="InterPro" id="IPR004038">
    <property type="entry name" value="Ribosomal_eL8/eL30/eS12/Gad45"/>
</dbReference>
<sequence length="82" mass="8596">MSYEKVSQAKHFVIGTKQTVKALKAEKVKELIIALDADPTIAALLKKTAVETGVNIAFVDSKAKLGRACGIQVGAAAVAILM</sequence>
<dbReference type="AlphaFoldDB" id="A0A0M2SWP2"/>
<comment type="caution">
    <text evidence="2">The sequence shown here is derived from an EMBL/GenBank/DDBJ whole genome shotgun (WGS) entry which is preliminary data.</text>
</comment>
<organism evidence="2 3">
    <name type="scientific">Mesobacillus campisalis</name>
    <dbReference type="NCBI Taxonomy" id="1408103"/>
    <lineage>
        <taxon>Bacteria</taxon>
        <taxon>Bacillati</taxon>
        <taxon>Bacillota</taxon>
        <taxon>Bacilli</taxon>
        <taxon>Bacillales</taxon>
        <taxon>Bacillaceae</taxon>
        <taxon>Mesobacillus</taxon>
    </lineage>
</organism>
<dbReference type="Proteomes" id="UP000034166">
    <property type="component" value="Unassembled WGS sequence"/>
</dbReference>
<evidence type="ECO:0000313" key="2">
    <source>
        <dbReference type="EMBL" id="KKK37045.1"/>
    </source>
</evidence>
<evidence type="ECO:0000259" key="1">
    <source>
        <dbReference type="Pfam" id="PF01248"/>
    </source>
</evidence>
<proteinExistence type="predicted"/>
<dbReference type="SUPFAM" id="SSF55315">
    <property type="entry name" value="L30e-like"/>
    <property type="match status" value="1"/>
</dbReference>
<dbReference type="EMBL" id="LAYY01000018">
    <property type="protein sequence ID" value="KKK37045.1"/>
    <property type="molecule type" value="Genomic_DNA"/>
</dbReference>